<evidence type="ECO:0000313" key="3">
    <source>
        <dbReference type="Proteomes" id="UP001500886"/>
    </source>
</evidence>
<gene>
    <name evidence="2" type="ORF">GCM10010315_33060</name>
</gene>
<organism evidence="2 3">
    <name type="scientific">Streptomyces luteosporeus</name>
    <dbReference type="NCBI Taxonomy" id="173856"/>
    <lineage>
        <taxon>Bacteria</taxon>
        <taxon>Bacillati</taxon>
        <taxon>Actinomycetota</taxon>
        <taxon>Actinomycetes</taxon>
        <taxon>Kitasatosporales</taxon>
        <taxon>Streptomycetaceae</taxon>
        <taxon>Streptomyces</taxon>
    </lineage>
</organism>
<comment type="caution">
    <text evidence="2">The sequence shown here is derived from an EMBL/GenBank/DDBJ whole genome shotgun (WGS) entry which is preliminary data.</text>
</comment>
<evidence type="ECO:0000256" key="1">
    <source>
        <dbReference type="SAM" id="Phobius"/>
    </source>
</evidence>
<feature type="transmembrane region" description="Helical" evidence="1">
    <location>
        <begin position="94"/>
        <end position="117"/>
    </location>
</feature>
<keyword evidence="1" id="KW-1133">Transmembrane helix</keyword>
<proteinExistence type="predicted"/>
<dbReference type="Proteomes" id="UP001500886">
    <property type="component" value="Unassembled WGS sequence"/>
</dbReference>
<sequence length="190" mass="19707">MVENLHSLRSGWWAAAVTLTTETVFAGAGLGVAWTAHSAHYTDGRLTESAAGAVLGAFGAVPLAVFLCSVGAPGALLTVLAARWSATRYRRPDTWQWCLAVHGVLSVLAALCFGGLYVIAYPPAGPAPFAWWAAAHAAVLAAPVLVARTAEARRRHGRGYCRVLGLVAGAAALALAAETVAFLAYGLARR</sequence>
<feature type="transmembrane region" description="Helical" evidence="1">
    <location>
        <begin position="129"/>
        <end position="147"/>
    </location>
</feature>
<keyword evidence="1" id="KW-0472">Membrane</keyword>
<dbReference type="EMBL" id="BAAASL010000011">
    <property type="protein sequence ID" value="GAA2718140.1"/>
    <property type="molecule type" value="Genomic_DNA"/>
</dbReference>
<feature type="transmembrane region" description="Helical" evidence="1">
    <location>
        <begin position="54"/>
        <end position="82"/>
    </location>
</feature>
<reference evidence="3" key="1">
    <citation type="journal article" date="2019" name="Int. J. Syst. Evol. Microbiol.">
        <title>The Global Catalogue of Microorganisms (GCM) 10K type strain sequencing project: providing services to taxonomists for standard genome sequencing and annotation.</title>
        <authorList>
            <consortium name="The Broad Institute Genomics Platform"/>
            <consortium name="The Broad Institute Genome Sequencing Center for Infectious Disease"/>
            <person name="Wu L."/>
            <person name="Ma J."/>
        </authorList>
    </citation>
    <scope>NUCLEOTIDE SEQUENCE [LARGE SCALE GENOMIC DNA]</scope>
    <source>
        <strain evidence="3">JCM 4542</strain>
    </source>
</reference>
<evidence type="ECO:0008006" key="4">
    <source>
        <dbReference type="Google" id="ProtNLM"/>
    </source>
</evidence>
<keyword evidence="1" id="KW-0812">Transmembrane</keyword>
<name>A0ABP6GB79_9ACTN</name>
<feature type="transmembrane region" description="Helical" evidence="1">
    <location>
        <begin position="159"/>
        <end position="188"/>
    </location>
</feature>
<evidence type="ECO:0000313" key="2">
    <source>
        <dbReference type="EMBL" id="GAA2718140.1"/>
    </source>
</evidence>
<protein>
    <recommendedName>
        <fullName evidence="4">Integral membrane protein</fullName>
    </recommendedName>
</protein>
<accession>A0ABP6GB79</accession>
<keyword evidence="3" id="KW-1185">Reference proteome</keyword>
<dbReference type="RefSeq" id="WP_344436073.1">
    <property type="nucleotide sequence ID" value="NZ_BAAASL010000011.1"/>
</dbReference>
<feature type="transmembrane region" description="Helical" evidence="1">
    <location>
        <begin position="12"/>
        <end position="34"/>
    </location>
</feature>